<evidence type="ECO:0000256" key="4">
    <source>
        <dbReference type="ARBA" id="ARBA00023163"/>
    </source>
</evidence>
<proteinExistence type="predicted"/>
<dbReference type="Proteomes" id="UP000178372">
    <property type="component" value="Unassembled WGS sequence"/>
</dbReference>
<keyword evidence="1" id="KW-0678">Repressor</keyword>
<dbReference type="InterPro" id="IPR036390">
    <property type="entry name" value="WH_DNA-bd_sf"/>
</dbReference>
<sequence length="240" mass="28059">MNDLTPRQIDLLKVIISEYTEVGKPVGSELLDKKHRLGVSPATIRNEMVELTNKDYLKKSYFSAGRVPTSKAFRFYIKNLMKEKELSTAEEVAYKSDIWDYRNTINQLLQNATRSLARRTRLLAVCSTNIGDTYYYGVNYVLENPEFWDIDRTRGLFERFETYSFWEQLLKEFEIIEDEIMFMFADEKDADDELASVFGEFQQGETKGLIGVMGPKRMHYETIVPNVRYFTNLIEDILKG</sequence>
<dbReference type="AlphaFoldDB" id="A0A1F7GB19"/>
<comment type="caution">
    <text evidence="6">The sequence shown here is derived from an EMBL/GenBank/DDBJ whole genome shotgun (WGS) entry which is preliminary data.</text>
</comment>
<keyword evidence="3" id="KW-0346">Stress response</keyword>
<organism evidence="6 7">
    <name type="scientific">Candidatus Roizmanbacteria bacterium RIFCSPHIGHO2_01_FULL_39_12b</name>
    <dbReference type="NCBI Taxonomy" id="1802030"/>
    <lineage>
        <taxon>Bacteria</taxon>
        <taxon>Candidatus Roizmaniibacteriota</taxon>
    </lineage>
</organism>
<gene>
    <name evidence="6" type="ORF">A2690_01585</name>
</gene>
<name>A0A1F7GB19_9BACT</name>
<feature type="domain" description="Heat-inducible transcription repressor HrcA C-terminal" evidence="5">
    <location>
        <begin position="73"/>
        <end position="224"/>
    </location>
</feature>
<evidence type="ECO:0000256" key="2">
    <source>
        <dbReference type="ARBA" id="ARBA00023015"/>
    </source>
</evidence>
<dbReference type="GO" id="GO:0003677">
    <property type="term" value="F:DNA binding"/>
    <property type="evidence" value="ECO:0007669"/>
    <property type="project" value="InterPro"/>
</dbReference>
<dbReference type="Gene3D" id="3.30.450.40">
    <property type="match status" value="1"/>
</dbReference>
<dbReference type="PANTHER" id="PTHR34824:SF1">
    <property type="entry name" value="HEAT-INDUCIBLE TRANSCRIPTION REPRESSOR HRCA"/>
    <property type="match status" value="1"/>
</dbReference>
<dbReference type="EMBL" id="MFZF01000020">
    <property type="protein sequence ID" value="OGK16111.1"/>
    <property type="molecule type" value="Genomic_DNA"/>
</dbReference>
<dbReference type="InterPro" id="IPR036388">
    <property type="entry name" value="WH-like_DNA-bd_sf"/>
</dbReference>
<reference evidence="6 7" key="1">
    <citation type="journal article" date="2016" name="Nat. Commun.">
        <title>Thousands of microbial genomes shed light on interconnected biogeochemical processes in an aquifer system.</title>
        <authorList>
            <person name="Anantharaman K."/>
            <person name="Brown C.T."/>
            <person name="Hug L.A."/>
            <person name="Sharon I."/>
            <person name="Castelle C.J."/>
            <person name="Probst A.J."/>
            <person name="Thomas B.C."/>
            <person name="Singh A."/>
            <person name="Wilkins M.J."/>
            <person name="Karaoz U."/>
            <person name="Brodie E.L."/>
            <person name="Williams K.H."/>
            <person name="Hubbard S.S."/>
            <person name="Banfield J.F."/>
        </authorList>
    </citation>
    <scope>NUCLEOTIDE SEQUENCE [LARGE SCALE GENOMIC DNA]</scope>
</reference>
<protein>
    <recommendedName>
        <fullName evidence="5">Heat-inducible transcription repressor HrcA C-terminal domain-containing protein</fullName>
    </recommendedName>
</protein>
<dbReference type="InterPro" id="IPR002571">
    <property type="entry name" value="HrcA"/>
</dbReference>
<dbReference type="Pfam" id="PF01628">
    <property type="entry name" value="HrcA"/>
    <property type="match status" value="1"/>
</dbReference>
<dbReference type="InterPro" id="IPR029016">
    <property type="entry name" value="GAF-like_dom_sf"/>
</dbReference>
<dbReference type="GO" id="GO:0045892">
    <property type="term" value="P:negative regulation of DNA-templated transcription"/>
    <property type="evidence" value="ECO:0007669"/>
    <property type="project" value="TreeGrafter"/>
</dbReference>
<accession>A0A1F7GB19</accession>
<dbReference type="SUPFAM" id="SSF55781">
    <property type="entry name" value="GAF domain-like"/>
    <property type="match status" value="1"/>
</dbReference>
<dbReference type="SUPFAM" id="SSF46785">
    <property type="entry name" value="Winged helix' DNA-binding domain"/>
    <property type="match status" value="1"/>
</dbReference>
<keyword evidence="4" id="KW-0804">Transcription</keyword>
<dbReference type="Gene3D" id="1.10.10.10">
    <property type="entry name" value="Winged helix-like DNA-binding domain superfamily/Winged helix DNA-binding domain"/>
    <property type="match status" value="1"/>
</dbReference>
<evidence type="ECO:0000256" key="1">
    <source>
        <dbReference type="ARBA" id="ARBA00022491"/>
    </source>
</evidence>
<dbReference type="InterPro" id="IPR021153">
    <property type="entry name" value="HrcA_C"/>
</dbReference>
<evidence type="ECO:0000313" key="7">
    <source>
        <dbReference type="Proteomes" id="UP000178372"/>
    </source>
</evidence>
<evidence type="ECO:0000259" key="5">
    <source>
        <dbReference type="Pfam" id="PF01628"/>
    </source>
</evidence>
<keyword evidence="2" id="KW-0805">Transcription regulation</keyword>
<evidence type="ECO:0000256" key="3">
    <source>
        <dbReference type="ARBA" id="ARBA00023016"/>
    </source>
</evidence>
<evidence type="ECO:0000313" key="6">
    <source>
        <dbReference type="EMBL" id="OGK16111.1"/>
    </source>
</evidence>
<dbReference type="PANTHER" id="PTHR34824">
    <property type="entry name" value="HEAT-INDUCIBLE TRANSCRIPTION REPRESSOR HRCA"/>
    <property type="match status" value="1"/>
</dbReference>